<feature type="signal peptide" evidence="1">
    <location>
        <begin position="1"/>
        <end position="21"/>
    </location>
</feature>
<keyword evidence="3" id="KW-1185">Reference proteome</keyword>
<dbReference type="Proteomes" id="UP000035860">
    <property type="component" value="Unassembled WGS sequence"/>
</dbReference>
<sequence>MKILKLLFLVVIISVVVSMCMDDNEMTVNSDGNSSTHQDDDTQDDVVTDYSHIVVPITQKGFPKTYKTWGKKWIDDINATMPLAVNHIAKSEKCDEPIDVSISDNRSKPKKEVVFFVDCKNGERFFISQEELKSNTMVEAESEKLAEAHKYIRPCVDAIKQQLNYPATFDEKTLSIRAYKGTSGNVVVEVPFTAKNGFGVEIENMGKCVIDTQNNSTVEIF</sequence>
<dbReference type="OrthoDB" id="6660419at2"/>
<keyword evidence="1" id="KW-0732">Signal</keyword>
<reference evidence="2 3" key="1">
    <citation type="journal article" date="2014" name="Genome Announc.">
        <title>Draft Genome Sequence of Moraxella bovoculi Strain 237T (ATCC BAA-1259T) Isolated from a Calf with Infectious Bovine Keratoconjunctivitis.</title>
        <authorList>
            <person name="Calcutt M.J."/>
            <person name="Foecking M.F."/>
            <person name="Martin N.T."/>
            <person name="Mhlanga-Mutangadura T."/>
            <person name="Reilly T.J."/>
        </authorList>
    </citation>
    <scope>NUCLEOTIDE SEQUENCE [LARGE SCALE GENOMIC DNA]</scope>
    <source>
        <strain evidence="2 3">237</strain>
    </source>
</reference>
<dbReference type="AlphaFoldDB" id="A0A066UFG0"/>
<dbReference type="eggNOG" id="ENOG5033K1W">
    <property type="taxonomic scope" value="Bacteria"/>
</dbReference>
<accession>A0A066UFG0</accession>
<feature type="chain" id="PRO_5001627160" description="Lipoprotein" evidence="1">
    <location>
        <begin position="22"/>
        <end position="221"/>
    </location>
</feature>
<organism evidence="2 3">
    <name type="scientific">Moraxella bovoculi 237</name>
    <dbReference type="NCBI Taxonomy" id="743974"/>
    <lineage>
        <taxon>Bacteria</taxon>
        <taxon>Pseudomonadati</taxon>
        <taxon>Pseudomonadota</taxon>
        <taxon>Gammaproteobacteria</taxon>
        <taxon>Moraxellales</taxon>
        <taxon>Moraxellaceae</taxon>
        <taxon>Moraxella</taxon>
    </lineage>
</organism>
<dbReference type="RefSeq" id="WP_036361779.1">
    <property type="nucleotide sequence ID" value="NZ_AOMT01000002.1"/>
</dbReference>
<evidence type="ECO:0000313" key="2">
    <source>
        <dbReference type="EMBL" id="KDN26136.1"/>
    </source>
</evidence>
<gene>
    <name evidence="2" type="ORF">MBO_00160</name>
</gene>
<evidence type="ECO:0000256" key="1">
    <source>
        <dbReference type="SAM" id="SignalP"/>
    </source>
</evidence>
<proteinExistence type="predicted"/>
<protein>
    <recommendedName>
        <fullName evidence="4">Lipoprotein</fullName>
    </recommendedName>
</protein>
<evidence type="ECO:0008006" key="4">
    <source>
        <dbReference type="Google" id="ProtNLM"/>
    </source>
</evidence>
<evidence type="ECO:0000313" key="3">
    <source>
        <dbReference type="Proteomes" id="UP000035860"/>
    </source>
</evidence>
<name>A0A066UFG0_9GAMM</name>
<comment type="caution">
    <text evidence="2">The sequence shown here is derived from an EMBL/GenBank/DDBJ whole genome shotgun (WGS) entry which is preliminary data.</text>
</comment>
<dbReference type="EMBL" id="AOMT01000002">
    <property type="protein sequence ID" value="KDN26136.1"/>
    <property type="molecule type" value="Genomic_DNA"/>
</dbReference>